<sequence length="1001" mass="110675">MCSALYSDRINRTNSESVHIRGILYSRAHSFQSAMHDLYNMRISVASSLPQPRQIVGATLRELLIVLLLGLSARPQRIQACLQLTESGRPVLFCQSSVPRLPLTAQEIPTKVAKLRIIGTSSTGQHNGVLTQYNLTGLETLTYMELSNFGLERIEADTFQFMRQLRVLDLSKNRIRLIEPGAFRGLVLNLLSISDNTGLIGIGRGVFQGAQIYHVAARNCGLRHVDYTAISEAKPAQLSLSQNRITWLDPRFESVLKPWSATSKFSSIQRPSNWGYIDLTDNPLDCNCQLLWLPRIIEEQLYHAQRLDAFTRPAESTNSNSITDGLSDMSTKLMYQLNLTCSSPSTLAGKPLPRSWNFFCPMPKVVGIDINLFHPDMELAQLTCIGQGQPPPSLAWTYRNNGQKVQRILDPVAHLPSFMAPTRMGTSEPHALTERRLALNISLEEPQAKNFTCTVWNDDRVPHDISEDHFGHLPEVISRYKSSLSVPADDELGQSSLNYRMHEVTVRVIGPRQREVRFHPSEAPSRTASWASVPALPIMVNNQTIVDHTVSVTDSLSQTETLPSTYQYLFTERFSLLQLLGAVIGTFVVTLALLYLSTHLLSYVCPVTHAPIKELTRHGSSRIPKQARWFSWVRPTESFTPRSSSTRTGLPSNSSTERTLLNEASLLKTENADSAFSVLTSNSAGMNSITGPATVAMRGHGSPSNQNNQIPQALLMTSVPVPSLDRSATPPPNPAYWPMPEYTYTGTGSHEYDVPRPFDSVGQANRITMLSRVTAHDSAQTAVNHHPFVSMNGNTISMPVSACFNPQLSLADHCMHSAASMCPTSSAIPTQWSQTVKPGSVAFMNPLLNWTPALVNGATMSVRPEDHPILVNGHYAQYPSNQSAAIYSTDYPAYLQTRPYPHHHSQQQQEQHQQKQHQQQQQQTQFRPLIELATTVTSCNVASPNSMGNLHASSVTKMSSSSGSVDGDPCSPDSFLTRVKMQQHSGAHTAETNLSTNGSDP</sequence>
<dbReference type="SMART" id="SM00369">
    <property type="entry name" value="LRR_TYP"/>
    <property type="match status" value="1"/>
</dbReference>
<feature type="region of interest" description="Disordered" evidence="4">
    <location>
        <begin position="952"/>
        <end position="1001"/>
    </location>
</feature>
<feature type="compositionally biased region" description="Low complexity" evidence="4">
    <location>
        <begin position="906"/>
        <end position="924"/>
    </location>
</feature>
<feature type="compositionally biased region" description="Low complexity" evidence="4">
    <location>
        <begin position="953"/>
        <end position="974"/>
    </location>
</feature>
<dbReference type="STRING" id="46835.A0A504YG37"/>
<keyword evidence="2" id="KW-0732">Signal</keyword>
<dbReference type="PANTHER" id="PTHR24369:SF210">
    <property type="entry name" value="CHAOPTIN-RELATED"/>
    <property type="match status" value="1"/>
</dbReference>
<dbReference type="InterPro" id="IPR007110">
    <property type="entry name" value="Ig-like_dom"/>
</dbReference>
<dbReference type="InterPro" id="IPR001611">
    <property type="entry name" value="Leu-rich_rpt"/>
</dbReference>
<evidence type="ECO:0000256" key="1">
    <source>
        <dbReference type="ARBA" id="ARBA00022614"/>
    </source>
</evidence>
<accession>A0A504YG37</accession>
<dbReference type="Pfam" id="PF13855">
    <property type="entry name" value="LRR_8"/>
    <property type="match status" value="1"/>
</dbReference>
<evidence type="ECO:0000313" key="6">
    <source>
        <dbReference type="EMBL" id="TPP56890.1"/>
    </source>
</evidence>
<feature type="compositionally biased region" description="Polar residues" evidence="4">
    <location>
        <begin position="980"/>
        <end position="1001"/>
    </location>
</feature>
<dbReference type="PROSITE" id="PS50835">
    <property type="entry name" value="IG_LIKE"/>
    <property type="match status" value="1"/>
</dbReference>
<feature type="region of interest" description="Disordered" evidence="4">
    <location>
        <begin position="896"/>
        <end position="924"/>
    </location>
</feature>
<dbReference type="PANTHER" id="PTHR24369">
    <property type="entry name" value="ANTIGEN BSP, PUTATIVE-RELATED"/>
    <property type="match status" value="1"/>
</dbReference>
<organism evidence="6 7">
    <name type="scientific">Fasciola gigantica</name>
    <name type="common">Giant liver fluke</name>
    <dbReference type="NCBI Taxonomy" id="46835"/>
    <lineage>
        <taxon>Eukaryota</taxon>
        <taxon>Metazoa</taxon>
        <taxon>Spiralia</taxon>
        <taxon>Lophotrochozoa</taxon>
        <taxon>Platyhelminthes</taxon>
        <taxon>Trematoda</taxon>
        <taxon>Digenea</taxon>
        <taxon>Plagiorchiida</taxon>
        <taxon>Echinostomata</taxon>
        <taxon>Echinostomatoidea</taxon>
        <taxon>Fasciolidae</taxon>
        <taxon>Fasciola</taxon>
    </lineage>
</organism>
<keyword evidence="7" id="KW-1185">Reference proteome</keyword>
<feature type="region of interest" description="Disordered" evidence="4">
    <location>
        <begin position="637"/>
        <end position="657"/>
    </location>
</feature>
<evidence type="ECO:0000256" key="2">
    <source>
        <dbReference type="ARBA" id="ARBA00022729"/>
    </source>
</evidence>
<dbReference type="AlphaFoldDB" id="A0A504YG37"/>
<dbReference type="OrthoDB" id="8948968at2759"/>
<dbReference type="SUPFAM" id="SSF52058">
    <property type="entry name" value="L domain-like"/>
    <property type="match status" value="1"/>
</dbReference>
<dbReference type="InterPro" id="IPR000483">
    <property type="entry name" value="Cys-rich_flank_reg_C"/>
</dbReference>
<gene>
    <name evidence="6" type="ORF">FGIG_07001</name>
</gene>
<dbReference type="Gene3D" id="3.80.10.10">
    <property type="entry name" value="Ribonuclease Inhibitor"/>
    <property type="match status" value="1"/>
</dbReference>
<feature type="domain" description="Ig-like" evidence="5">
    <location>
        <begin position="363"/>
        <end position="466"/>
    </location>
</feature>
<protein>
    <submittedName>
        <fullName evidence="6">Leucine-rich repeat-containing protein 70</fullName>
    </submittedName>
</protein>
<dbReference type="EMBL" id="SUNJ01013957">
    <property type="protein sequence ID" value="TPP56890.1"/>
    <property type="molecule type" value="Genomic_DNA"/>
</dbReference>
<dbReference type="InterPro" id="IPR003591">
    <property type="entry name" value="Leu-rich_rpt_typical-subtyp"/>
</dbReference>
<evidence type="ECO:0000313" key="7">
    <source>
        <dbReference type="Proteomes" id="UP000316759"/>
    </source>
</evidence>
<evidence type="ECO:0000256" key="3">
    <source>
        <dbReference type="ARBA" id="ARBA00022737"/>
    </source>
</evidence>
<proteinExistence type="predicted"/>
<evidence type="ECO:0000259" key="5">
    <source>
        <dbReference type="PROSITE" id="PS50835"/>
    </source>
</evidence>
<dbReference type="PROSITE" id="PS51450">
    <property type="entry name" value="LRR"/>
    <property type="match status" value="1"/>
</dbReference>
<dbReference type="InterPro" id="IPR050541">
    <property type="entry name" value="LRR_TM_domain-containing"/>
</dbReference>
<dbReference type="Proteomes" id="UP000316759">
    <property type="component" value="Unassembled WGS sequence"/>
</dbReference>
<comment type="caution">
    <text evidence="6">The sequence shown here is derived from an EMBL/GenBank/DDBJ whole genome shotgun (WGS) entry which is preliminary data.</text>
</comment>
<keyword evidence="1" id="KW-0433">Leucine-rich repeat</keyword>
<dbReference type="InterPro" id="IPR032675">
    <property type="entry name" value="LRR_dom_sf"/>
</dbReference>
<evidence type="ECO:0000256" key="4">
    <source>
        <dbReference type="SAM" id="MobiDB-lite"/>
    </source>
</evidence>
<name>A0A504YG37_FASGI</name>
<dbReference type="SMART" id="SM00082">
    <property type="entry name" value="LRRCT"/>
    <property type="match status" value="1"/>
</dbReference>
<reference evidence="6 7" key="1">
    <citation type="submission" date="2019-04" db="EMBL/GenBank/DDBJ databases">
        <title>Annotation for the trematode Fasciola gigantica.</title>
        <authorList>
            <person name="Choi Y.-J."/>
        </authorList>
    </citation>
    <scope>NUCLEOTIDE SEQUENCE [LARGE SCALE GENOMIC DNA]</scope>
    <source>
        <strain evidence="6">Uganda_cow_1</strain>
    </source>
</reference>
<keyword evidence="3" id="KW-0677">Repeat</keyword>
<dbReference type="GO" id="GO:0005886">
    <property type="term" value="C:plasma membrane"/>
    <property type="evidence" value="ECO:0007669"/>
    <property type="project" value="TreeGrafter"/>
</dbReference>